<accession>A0A2W4U8E7</accession>
<gene>
    <name evidence="1" type="ORF">DCF25_13565</name>
</gene>
<dbReference type="AlphaFoldDB" id="A0A2W4U8E7"/>
<dbReference type="Proteomes" id="UP000249354">
    <property type="component" value="Unassembled WGS sequence"/>
</dbReference>
<reference evidence="2" key="1">
    <citation type="submission" date="2018-04" db="EMBL/GenBank/DDBJ databases">
        <authorList>
            <person name="Cornet L."/>
        </authorList>
    </citation>
    <scope>NUCLEOTIDE SEQUENCE [LARGE SCALE GENOMIC DNA]</scope>
</reference>
<evidence type="ECO:0000313" key="2">
    <source>
        <dbReference type="Proteomes" id="UP000249354"/>
    </source>
</evidence>
<comment type="caution">
    <text evidence="1">The sequence shown here is derived from an EMBL/GenBank/DDBJ whole genome shotgun (WGS) entry which is preliminary data.</text>
</comment>
<sequence>MLTVVAGSLGAGKTHWIGEQMTVQEGSESLLYINPMTIGVDAYRLLLDVPSLQIEADLSKAVQLAESELIYLELGHHLSLDLPLLAQVPHRRVAVISAHCPTHSDWEQWADEVVISTVIGSDASSDITDTETDLWQASLQGQVLDPASLHTFWQELVQGAYGQMMRTKAVFELADGQAIYIDHLPQQETTYQDLPLTKWLNGRPQRFSGIEMMGQGLAKEAIASTLKDCCLTDETLASHQAALQQSQVYSPQEAA</sequence>
<protein>
    <submittedName>
        <fullName evidence="1">GTPase, G3E family protein</fullName>
    </submittedName>
</protein>
<evidence type="ECO:0000313" key="1">
    <source>
        <dbReference type="EMBL" id="PZO15527.1"/>
    </source>
</evidence>
<name>A0A2W4U8E7_9CYAN</name>
<proteinExistence type="predicted"/>
<organism evidence="1 2">
    <name type="scientific">Leptolyngbya foveolarum</name>
    <dbReference type="NCBI Taxonomy" id="47253"/>
    <lineage>
        <taxon>Bacteria</taxon>
        <taxon>Bacillati</taxon>
        <taxon>Cyanobacteriota</taxon>
        <taxon>Cyanophyceae</taxon>
        <taxon>Leptolyngbyales</taxon>
        <taxon>Leptolyngbyaceae</taxon>
        <taxon>Leptolyngbya group</taxon>
        <taxon>Leptolyngbya</taxon>
    </lineage>
</organism>
<reference evidence="1 2" key="2">
    <citation type="submission" date="2018-06" db="EMBL/GenBank/DDBJ databases">
        <title>Metagenomic assembly of (sub)arctic Cyanobacteria and their associated microbiome from non-axenic cultures.</title>
        <authorList>
            <person name="Baurain D."/>
        </authorList>
    </citation>
    <scope>NUCLEOTIDE SEQUENCE [LARGE SCALE GENOMIC DNA]</scope>
    <source>
        <strain evidence="1">ULC129bin1</strain>
    </source>
</reference>
<dbReference type="EMBL" id="QBMC01000091">
    <property type="protein sequence ID" value="PZO15527.1"/>
    <property type="molecule type" value="Genomic_DNA"/>
</dbReference>